<dbReference type="Proteomes" id="UP000215902">
    <property type="component" value="Unassembled WGS sequence"/>
</dbReference>
<reference evidence="3 4" key="1">
    <citation type="submission" date="2017-06" db="EMBL/GenBank/DDBJ databases">
        <title>A platform for efficient transgenesis in Macrostomum lignano, a flatworm model organism for stem cell research.</title>
        <authorList>
            <person name="Berezikov E."/>
        </authorList>
    </citation>
    <scope>NUCLEOTIDE SEQUENCE [LARGE SCALE GENOMIC DNA]</scope>
    <source>
        <strain evidence="3">DV1</strain>
        <tissue evidence="3">Whole organism</tissue>
    </source>
</reference>
<dbReference type="SUPFAM" id="SSF52540">
    <property type="entry name" value="P-loop containing nucleoside triphosphate hydrolases"/>
    <property type="match status" value="1"/>
</dbReference>
<dbReference type="OrthoDB" id="272681at2759"/>
<sequence length="272" mass="31314">IKSRPAIKKSKLLMTEPDTQSEQSQGGPKVICTGLMRTGTNSQMKALERLLNGRCYHMQVIMSERRDHFKLWHKAATQGLTKELADQIFDGFVAAADFPTAMFYAELAQIYPEAKFILSLRDPKRWSNSMKLTIGRVYRAVGRMLPLTRWLWDLSYFQLLHDAIFQSRFVFNFDMTEEEMTAAFERHAEAVQRTIPKDRLLIYRVTDGWEPLCSYLGVPVPDRPFPHIKDTNEFVFFAHFIDMASVTTNLAVCSVAGAIVWFGLKFALRRFG</sequence>
<keyword evidence="1" id="KW-0812">Transmembrane</keyword>
<gene>
    <name evidence="3" type="ORF">BOX15_Mlig019790g3</name>
    <name evidence="2" type="ORF">BOX15_Mlig019790g4</name>
</gene>
<proteinExistence type="predicted"/>
<feature type="transmembrane region" description="Helical" evidence="1">
    <location>
        <begin position="234"/>
        <end position="264"/>
    </location>
</feature>
<dbReference type="EMBL" id="NIVC01001518">
    <property type="protein sequence ID" value="PAA66974.1"/>
    <property type="molecule type" value="Genomic_DNA"/>
</dbReference>
<dbReference type="EMBL" id="NIVC01002094">
    <property type="protein sequence ID" value="PAA60923.1"/>
    <property type="molecule type" value="Genomic_DNA"/>
</dbReference>
<dbReference type="InterPro" id="IPR027417">
    <property type="entry name" value="P-loop_NTPase"/>
</dbReference>
<protein>
    <submittedName>
        <fullName evidence="3">Uncharacterized protein</fullName>
    </submittedName>
</protein>
<accession>A0A267F191</accession>
<keyword evidence="1" id="KW-0472">Membrane</keyword>
<evidence type="ECO:0000313" key="2">
    <source>
        <dbReference type="EMBL" id="PAA60923.1"/>
    </source>
</evidence>
<dbReference type="PANTHER" id="PTHR36978">
    <property type="entry name" value="P-LOOP CONTAINING NUCLEOTIDE TRIPHOSPHATE HYDROLASE"/>
    <property type="match status" value="1"/>
</dbReference>
<keyword evidence="4" id="KW-1185">Reference proteome</keyword>
<name>A0A267F191_9PLAT</name>
<dbReference type="PANTHER" id="PTHR36978:SF4">
    <property type="entry name" value="P-LOOP CONTAINING NUCLEOSIDE TRIPHOSPHATE HYDROLASE PROTEIN"/>
    <property type="match status" value="1"/>
</dbReference>
<feature type="non-terminal residue" evidence="3">
    <location>
        <position position="1"/>
    </location>
</feature>
<organism evidence="3 4">
    <name type="scientific">Macrostomum lignano</name>
    <dbReference type="NCBI Taxonomy" id="282301"/>
    <lineage>
        <taxon>Eukaryota</taxon>
        <taxon>Metazoa</taxon>
        <taxon>Spiralia</taxon>
        <taxon>Lophotrochozoa</taxon>
        <taxon>Platyhelminthes</taxon>
        <taxon>Rhabditophora</taxon>
        <taxon>Macrostomorpha</taxon>
        <taxon>Macrostomida</taxon>
        <taxon>Macrostomidae</taxon>
        <taxon>Macrostomum</taxon>
    </lineage>
</organism>
<evidence type="ECO:0000313" key="4">
    <source>
        <dbReference type="Proteomes" id="UP000215902"/>
    </source>
</evidence>
<dbReference type="InterPro" id="IPR040632">
    <property type="entry name" value="Sulfotransfer_4"/>
</dbReference>
<evidence type="ECO:0000256" key="1">
    <source>
        <dbReference type="SAM" id="Phobius"/>
    </source>
</evidence>
<keyword evidence="1" id="KW-1133">Transmembrane helix</keyword>
<dbReference type="STRING" id="282301.A0A267F191"/>
<evidence type="ECO:0000313" key="3">
    <source>
        <dbReference type="EMBL" id="PAA66974.1"/>
    </source>
</evidence>
<dbReference type="AlphaFoldDB" id="A0A267F191"/>
<dbReference type="Pfam" id="PF17784">
    <property type="entry name" value="Sulfotransfer_4"/>
    <property type="match status" value="1"/>
</dbReference>
<dbReference type="Gene3D" id="3.40.50.300">
    <property type="entry name" value="P-loop containing nucleotide triphosphate hydrolases"/>
    <property type="match status" value="1"/>
</dbReference>
<comment type="caution">
    <text evidence="3">The sequence shown here is derived from an EMBL/GenBank/DDBJ whole genome shotgun (WGS) entry which is preliminary data.</text>
</comment>